<name>A0A6G1KWQ5_9PEZI</name>
<sequence>MNNPHVSPIAIHLPPQHLPYYLPQHRNNCAGATLKPITNKTPFPPPTNQQCPSKHSSSASSASQPSPSHCPPPNPCPGTPNPAPPMTTSSAL</sequence>
<feature type="compositionally biased region" description="Pro residues" evidence="1">
    <location>
        <begin position="68"/>
        <end position="85"/>
    </location>
</feature>
<dbReference type="AlphaFoldDB" id="A0A6G1KWQ5"/>
<evidence type="ECO:0000313" key="3">
    <source>
        <dbReference type="Proteomes" id="UP000799436"/>
    </source>
</evidence>
<organism evidence="2 3">
    <name type="scientific">Teratosphaeria nubilosa</name>
    <dbReference type="NCBI Taxonomy" id="161662"/>
    <lineage>
        <taxon>Eukaryota</taxon>
        <taxon>Fungi</taxon>
        <taxon>Dikarya</taxon>
        <taxon>Ascomycota</taxon>
        <taxon>Pezizomycotina</taxon>
        <taxon>Dothideomycetes</taxon>
        <taxon>Dothideomycetidae</taxon>
        <taxon>Mycosphaerellales</taxon>
        <taxon>Teratosphaeriaceae</taxon>
        <taxon>Teratosphaeria</taxon>
    </lineage>
</organism>
<accession>A0A6G1KWQ5</accession>
<keyword evidence="3" id="KW-1185">Reference proteome</keyword>
<evidence type="ECO:0000313" key="2">
    <source>
        <dbReference type="EMBL" id="KAF2765055.1"/>
    </source>
</evidence>
<dbReference type="Proteomes" id="UP000799436">
    <property type="component" value="Unassembled WGS sequence"/>
</dbReference>
<dbReference type="EMBL" id="ML995902">
    <property type="protein sequence ID" value="KAF2765055.1"/>
    <property type="molecule type" value="Genomic_DNA"/>
</dbReference>
<reference evidence="2" key="1">
    <citation type="journal article" date="2020" name="Stud. Mycol.">
        <title>101 Dothideomycetes genomes: a test case for predicting lifestyles and emergence of pathogens.</title>
        <authorList>
            <person name="Haridas S."/>
            <person name="Albert R."/>
            <person name="Binder M."/>
            <person name="Bloem J."/>
            <person name="Labutti K."/>
            <person name="Salamov A."/>
            <person name="Andreopoulos B."/>
            <person name="Baker S."/>
            <person name="Barry K."/>
            <person name="Bills G."/>
            <person name="Bluhm B."/>
            <person name="Cannon C."/>
            <person name="Castanera R."/>
            <person name="Culley D."/>
            <person name="Daum C."/>
            <person name="Ezra D."/>
            <person name="Gonzalez J."/>
            <person name="Henrissat B."/>
            <person name="Kuo A."/>
            <person name="Liang C."/>
            <person name="Lipzen A."/>
            <person name="Lutzoni F."/>
            <person name="Magnuson J."/>
            <person name="Mondo S."/>
            <person name="Nolan M."/>
            <person name="Ohm R."/>
            <person name="Pangilinan J."/>
            <person name="Park H.-J."/>
            <person name="Ramirez L."/>
            <person name="Alfaro M."/>
            <person name="Sun H."/>
            <person name="Tritt A."/>
            <person name="Yoshinaga Y."/>
            <person name="Zwiers L.-H."/>
            <person name="Turgeon B."/>
            <person name="Goodwin S."/>
            <person name="Spatafora J."/>
            <person name="Crous P."/>
            <person name="Grigoriev I."/>
        </authorList>
    </citation>
    <scope>NUCLEOTIDE SEQUENCE</scope>
    <source>
        <strain evidence="2">CBS 116005</strain>
    </source>
</reference>
<feature type="compositionally biased region" description="Low complexity" evidence="1">
    <location>
        <begin position="49"/>
        <end position="67"/>
    </location>
</feature>
<gene>
    <name evidence="2" type="ORF">EJ03DRAFT_220799</name>
</gene>
<feature type="region of interest" description="Disordered" evidence="1">
    <location>
        <begin position="30"/>
        <end position="92"/>
    </location>
</feature>
<protein>
    <submittedName>
        <fullName evidence="2">Uncharacterized protein</fullName>
    </submittedName>
</protein>
<proteinExistence type="predicted"/>
<evidence type="ECO:0000256" key="1">
    <source>
        <dbReference type="SAM" id="MobiDB-lite"/>
    </source>
</evidence>